<evidence type="ECO:0000313" key="2">
    <source>
        <dbReference type="EMBL" id="MTB71414.1"/>
    </source>
</evidence>
<dbReference type="Pfam" id="PF14019">
    <property type="entry name" value="DUF4235"/>
    <property type="match status" value="1"/>
</dbReference>
<keyword evidence="1" id="KW-1133">Transmembrane helix</keyword>
<dbReference type="InterPro" id="IPR025329">
    <property type="entry name" value="DUF4235"/>
</dbReference>
<feature type="transmembrane region" description="Helical" evidence="1">
    <location>
        <begin position="51"/>
        <end position="69"/>
    </location>
</feature>
<name>A0A6I3I5F3_9MICO</name>
<dbReference type="AlphaFoldDB" id="A0A6I3I5F3"/>
<evidence type="ECO:0000256" key="1">
    <source>
        <dbReference type="SAM" id="Phobius"/>
    </source>
</evidence>
<organism evidence="2 3">
    <name type="scientific">Arsenicicoccus cauae</name>
    <dbReference type="NCBI Taxonomy" id="2663847"/>
    <lineage>
        <taxon>Bacteria</taxon>
        <taxon>Bacillati</taxon>
        <taxon>Actinomycetota</taxon>
        <taxon>Actinomycetes</taxon>
        <taxon>Micrococcales</taxon>
        <taxon>Intrasporangiaceae</taxon>
        <taxon>Arsenicicoccus</taxon>
    </lineage>
</organism>
<gene>
    <name evidence="2" type="ORF">GGG17_05415</name>
</gene>
<protein>
    <submittedName>
        <fullName evidence="2">DUF4235 domain-containing protein</fullName>
    </submittedName>
</protein>
<accession>A0A6I3I5F3</accession>
<dbReference type="Proteomes" id="UP000431092">
    <property type="component" value="Unassembled WGS sequence"/>
</dbReference>
<reference evidence="2 3" key="1">
    <citation type="submission" date="2019-11" db="EMBL/GenBank/DDBJ databases">
        <title>Whole genome sequencing identifies a novel species of the genus Arsenicicoccus isolated from human blood.</title>
        <authorList>
            <person name="Jeong J.H."/>
            <person name="Kweon O.J."/>
            <person name="Kim H.R."/>
            <person name="Kim T.-H."/>
            <person name="Ha S.-M."/>
            <person name="Lee M.-K."/>
        </authorList>
    </citation>
    <scope>NUCLEOTIDE SEQUENCE [LARGE SCALE GENOMIC DNA]</scope>
    <source>
        <strain evidence="2 3">MKL-02</strain>
    </source>
</reference>
<dbReference type="EMBL" id="WLVL01000019">
    <property type="protein sequence ID" value="MTB71414.1"/>
    <property type="molecule type" value="Genomic_DNA"/>
</dbReference>
<keyword evidence="3" id="KW-1185">Reference proteome</keyword>
<sequence length="104" mass="10865">MGPNVWKLIGTGAAMLAGMVANKIVNSGWQKATGKEAPSDPTNPDVDWKEALAFAAFSGLVIGIARLVAQRQAAKGFVAAVKRQSDDIGDVDLQAQIDARTSKA</sequence>
<evidence type="ECO:0000313" key="3">
    <source>
        <dbReference type="Proteomes" id="UP000431092"/>
    </source>
</evidence>
<keyword evidence="1" id="KW-0812">Transmembrane</keyword>
<proteinExistence type="predicted"/>
<comment type="caution">
    <text evidence="2">The sequence shown here is derived from an EMBL/GenBank/DDBJ whole genome shotgun (WGS) entry which is preliminary data.</text>
</comment>
<keyword evidence="1" id="KW-0472">Membrane</keyword>
<dbReference type="RefSeq" id="WP_154592745.1">
    <property type="nucleotide sequence ID" value="NZ_CP171001.1"/>
</dbReference>